<proteinExistence type="predicted"/>
<evidence type="ECO:0000313" key="3">
    <source>
        <dbReference type="Proteomes" id="UP000288943"/>
    </source>
</evidence>
<dbReference type="Proteomes" id="UP000288943">
    <property type="component" value="Chromosome"/>
</dbReference>
<sequence>MVIKDRATWNKQTSECKEQMLRELNARLPAGFTFLKMERFERFGLGMETGIFMYEGCEFVYVPGDRVTLGWGHWAVGPDEKTKGEFESGMEDLNREPAELEHVLRQQMSPVREADIGPLLIERQTRPVAWYEVELADLDPAEDGDVLEAIESVKTSNYGSYEEHQSFRLDKEDGRIRIWLFADSPSQQDWAKDELPDGFDVLTEDEWEYVYGGGCRTLFPWGDSFDYHMKVRHFGELDREQKEQGEPVVSDRPFDLEKSGGMGLQFLGDPYKQELTISPEGLVRGKGGDGGTLICGGMGVTWGYFPVATYYRDPYEEELEWEDRAEYLHYRRVVHL</sequence>
<dbReference type="Proteomes" id="UP001527202">
    <property type="component" value="Unassembled WGS sequence"/>
</dbReference>
<dbReference type="GeneID" id="95376431"/>
<dbReference type="AlphaFoldDB" id="A0A410WYB4"/>
<reference evidence="2 3" key="1">
    <citation type="submission" date="2018-01" db="EMBL/GenBank/DDBJ databases">
        <title>The whole genome sequencing and assembly of Paenibacillus chitinolyticus KCCM 41400 strain.</title>
        <authorList>
            <person name="Kim J.-Y."/>
            <person name="Park M.-K."/>
            <person name="Lee Y.-J."/>
            <person name="Yi H."/>
            <person name="Bahn Y.-S."/>
            <person name="Kim J.F."/>
            <person name="Lee D.-W."/>
        </authorList>
    </citation>
    <scope>NUCLEOTIDE SEQUENCE [LARGE SCALE GENOMIC DNA]</scope>
    <source>
        <strain evidence="2 3">KCCM 41400</strain>
    </source>
</reference>
<dbReference type="EMBL" id="JAMDMJ010000029">
    <property type="protein sequence ID" value="MCY9598161.1"/>
    <property type="molecule type" value="Genomic_DNA"/>
</dbReference>
<protein>
    <submittedName>
        <fullName evidence="2">Uncharacterized protein</fullName>
    </submittedName>
</protein>
<accession>A0A410WYB4</accession>
<organism evidence="2 3">
    <name type="scientific">Paenibacillus chitinolyticus</name>
    <dbReference type="NCBI Taxonomy" id="79263"/>
    <lineage>
        <taxon>Bacteria</taxon>
        <taxon>Bacillati</taxon>
        <taxon>Bacillota</taxon>
        <taxon>Bacilli</taxon>
        <taxon>Bacillales</taxon>
        <taxon>Paenibacillaceae</taxon>
        <taxon>Paenibacillus</taxon>
    </lineage>
</organism>
<gene>
    <name evidence="1" type="ORF">M5X16_20650</name>
    <name evidence="2" type="ORF">PC41400_16595</name>
</gene>
<dbReference type="OrthoDB" id="4050476at2"/>
<keyword evidence="4" id="KW-1185">Reference proteome</keyword>
<name>A0A410WYB4_9BACL</name>
<dbReference type="EMBL" id="CP026520">
    <property type="protein sequence ID" value="QAV19212.1"/>
    <property type="molecule type" value="Genomic_DNA"/>
</dbReference>
<reference evidence="1 4" key="2">
    <citation type="submission" date="2022-05" db="EMBL/GenBank/DDBJ databases">
        <title>Genome Sequencing of Bee-Associated Microbes.</title>
        <authorList>
            <person name="Dunlap C."/>
        </authorList>
    </citation>
    <scope>NUCLEOTIDE SEQUENCE [LARGE SCALE GENOMIC DNA]</scope>
    <source>
        <strain evidence="1 4">NRRL B-23120</strain>
    </source>
</reference>
<dbReference type="SUPFAM" id="SSF56436">
    <property type="entry name" value="C-type lectin-like"/>
    <property type="match status" value="1"/>
</dbReference>
<evidence type="ECO:0000313" key="4">
    <source>
        <dbReference type="Proteomes" id="UP001527202"/>
    </source>
</evidence>
<dbReference type="InterPro" id="IPR016187">
    <property type="entry name" value="CTDL_fold"/>
</dbReference>
<evidence type="ECO:0000313" key="1">
    <source>
        <dbReference type="EMBL" id="MCY9598161.1"/>
    </source>
</evidence>
<dbReference type="RefSeq" id="WP_042226072.1">
    <property type="nucleotide sequence ID" value="NZ_CP026520.1"/>
</dbReference>
<evidence type="ECO:0000313" key="2">
    <source>
        <dbReference type="EMBL" id="QAV19212.1"/>
    </source>
</evidence>
<dbReference type="KEGG" id="pchi:PC41400_16595"/>